<dbReference type="GO" id="GO:0005737">
    <property type="term" value="C:cytoplasm"/>
    <property type="evidence" value="ECO:0007669"/>
    <property type="project" value="UniProtKB-SubCell"/>
</dbReference>
<comment type="subcellular location">
    <subcellularLocation>
        <location evidence="4">Cytoplasm</location>
    </subcellularLocation>
</comment>
<accession>A0A1F5ZRT6</accession>
<dbReference type="PROSITE" id="PS00745">
    <property type="entry name" value="RF_PROK_I"/>
    <property type="match status" value="1"/>
</dbReference>
<dbReference type="Pfam" id="PF00472">
    <property type="entry name" value="RF-1"/>
    <property type="match status" value="1"/>
</dbReference>
<sequence length="340" mass="38839">MDNLQNKLDEIISKLNLEEKKKKISLLEIESSNPAFWQDGKKAADKMKLLNLLNKEIDEIEWIQLLISEGKENEVKKALEKLETKVYFSGSHDQSGAILSIHAGQGGTEAMDWTEMLYRMYSRFIERKGWSSEEIDKTAGDEAGLKSVTISINEPYAYGHLKSEKGTHRLVRQSPFNADKLRQTSFALVEVMPIIEDQEEMNISEGDLEWDFYRSGGKGGQNVNKVSTAVRLRHKPTGIVVTCQEERYQGQNRENALKILRAKLWTMMEEQKASTLSDIKGEYKMASWGNQIRSYVLHPYHLVKDLRTAVEINDTDKVLDGDLDEFISAYLKKVTKADNV</sequence>
<organism evidence="7 8">
    <name type="scientific">Candidatus Gottesmanbacteria bacterium RIFCSPHIGHO2_01_FULL_39_10</name>
    <dbReference type="NCBI Taxonomy" id="1798375"/>
    <lineage>
        <taxon>Bacteria</taxon>
        <taxon>Candidatus Gottesmaniibacteriota</taxon>
    </lineage>
</organism>
<feature type="modified residue" description="N5-methylglutamine" evidence="4">
    <location>
        <position position="221"/>
    </location>
</feature>
<comment type="similarity">
    <text evidence="1 4">Belongs to the prokaryotic/mitochondrial release factor family.</text>
</comment>
<name>A0A1F5ZRT6_9BACT</name>
<dbReference type="Gene3D" id="1.20.58.410">
    <property type="entry name" value="Release factor"/>
    <property type="match status" value="1"/>
</dbReference>
<dbReference type="NCBIfam" id="TIGR00020">
    <property type="entry name" value="prfB"/>
    <property type="match status" value="1"/>
</dbReference>
<dbReference type="SMART" id="SM00937">
    <property type="entry name" value="PCRF"/>
    <property type="match status" value="1"/>
</dbReference>
<evidence type="ECO:0000259" key="6">
    <source>
        <dbReference type="PROSITE" id="PS00745"/>
    </source>
</evidence>
<evidence type="ECO:0000256" key="5">
    <source>
        <dbReference type="NCBIfam" id="TIGR00020"/>
    </source>
</evidence>
<dbReference type="Gene3D" id="3.30.70.1660">
    <property type="match status" value="1"/>
</dbReference>
<dbReference type="Proteomes" id="UP000177383">
    <property type="component" value="Unassembled WGS sequence"/>
</dbReference>
<dbReference type="InterPro" id="IPR045853">
    <property type="entry name" value="Pep_chain_release_fac_I_sf"/>
</dbReference>
<comment type="caution">
    <text evidence="7">The sequence shown here is derived from an EMBL/GenBank/DDBJ whole genome shotgun (WGS) entry which is preliminary data.</text>
</comment>
<evidence type="ECO:0000256" key="1">
    <source>
        <dbReference type="ARBA" id="ARBA00010835"/>
    </source>
</evidence>
<dbReference type="PANTHER" id="PTHR43116:SF3">
    <property type="entry name" value="CLASS I PEPTIDE CHAIN RELEASE FACTOR"/>
    <property type="match status" value="1"/>
</dbReference>
<keyword evidence="2 4" id="KW-0488">Methylation</keyword>
<dbReference type="GO" id="GO:0016149">
    <property type="term" value="F:translation release factor activity, codon specific"/>
    <property type="evidence" value="ECO:0007669"/>
    <property type="project" value="UniProtKB-UniRule"/>
</dbReference>
<dbReference type="SUPFAM" id="SSF75620">
    <property type="entry name" value="Release factor"/>
    <property type="match status" value="1"/>
</dbReference>
<dbReference type="PANTHER" id="PTHR43116">
    <property type="entry name" value="PEPTIDE CHAIN RELEASE FACTOR 2"/>
    <property type="match status" value="1"/>
</dbReference>
<feature type="domain" description="Prokaryotic-type class I peptide chain release factors" evidence="6">
    <location>
        <begin position="214"/>
        <end position="230"/>
    </location>
</feature>
<gene>
    <name evidence="4" type="primary">prfB</name>
    <name evidence="7" type="ORF">A2773_05020</name>
</gene>
<reference evidence="7 8" key="1">
    <citation type="journal article" date="2016" name="Nat. Commun.">
        <title>Thousands of microbial genomes shed light on interconnected biogeochemical processes in an aquifer system.</title>
        <authorList>
            <person name="Anantharaman K."/>
            <person name="Brown C.T."/>
            <person name="Hug L.A."/>
            <person name="Sharon I."/>
            <person name="Castelle C.J."/>
            <person name="Probst A.J."/>
            <person name="Thomas B.C."/>
            <person name="Singh A."/>
            <person name="Wilkins M.J."/>
            <person name="Karaoz U."/>
            <person name="Brodie E.L."/>
            <person name="Williams K.H."/>
            <person name="Hubbard S.S."/>
            <person name="Banfield J.F."/>
        </authorList>
    </citation>
    <scope>NUCLEOTIDE SEQUENCE [LARGE SCALE GENOMIC DNA]</scope>
</reference>
<dbReference type="HAMAP" id="MF_00094">
    <property type="entry name" value="Rel_fac_2"/>
    <property type="match status" value="1"/>
</dbReference>
<proteinExistence type="inferred from homology"/>
<dbReference type="InterPro" id="IPR005139">
    <property type="entry name" value="PCRF"/>
</dbReference>
<evidence type="ECO:0000256" key="2">
    <source>
        <dbReference type="ARBA" id="ARBA00022481"/>
    </source>
</evidence>
<keyword evidence="4" id="KW-0963">Cytoplasm</keyword>
<evidence type="ECO:0000256" key="3">
    <source>
        <dbReference type="ARBA" id="ARBA00022917"/>
    </source>
</evidence>
<protein>
    <recommendedName>
        <fullName evidence="4 5">Peptide chain release factor 2</fullName>
        <shortName evidence="4">RF-2</shortName>
    </recommendedName>
</protein>
<dbReference type="InterPro" id="IPR000352">
    <property type="entry name" value="Pep_chain_release_fac_I"/>
</dbReference>
<dbReference type="STRING" id="1798375.A2773_05020"/>
<evidence type="ECO:0000313" key="8">
    <source>
        <dbReference type="Proteomes" id="UP000177383"/>
    </source>
</evidence>
<dbReference type="AlphaFoldDB" id="A0A1F5ZRT6"/>
<evidence type="ECO:0000313" key="7">
    <source>
        <dbReference type="EMBL" id="OGG15216.1"/>
    </source>
</evidence>
<keyword evidence="3 4" id="KW-0648">Protein biosynthesis</keyword>
<comment type="PTM">
    <text evidence="4">Methylated by PrmC. Methylation increases the termination efficiency of RF2.</text>
</comment>
<dbReference type="Pfam" id="PF03462">
    <property type="entry name" value="PCRF"/>
    <property type="match status" value="1"/>
</dbReference>
<dbReference type="Gene3D" id="3.30.160.20">
    <property type="match status" value="1"/>
</dbReference>
<dbReference type="EMBL" id="MFJE01000005">
    <property type="protein sequence ID" value="OGG15216.1"/>
    <property type="molecule type" value="Genomic_DNA"/>
</dbReference>
<evidence type="ECO:0000256" key="4">
    <source>
        <dbReference type="HAMAP-Rule" id="MF_00094"/>
    </source>
</evidence>
<comment type="function">
    <text evidence="4">Peptide chain release factor 2 directs the termination of translation in response to the peptide chain termination codons UGA and UAA.</text>
</comment>
<dbReference type="InterPro" id="IPR004374">
    <property type="entry name" value="PrfB"/>
</dbReference>